<evidence type="ECO:0000313" key="2">
    <source>
        <dbReference type="Proteomes" id="UP000316628"/>
    </source>
</evidence>
<dbReference type="Proteomes" id="UP000316628">
    <property type="component" value="Unassembled WGS sequence"/>
</dbReference>
<dbReference type="Gene3D" id="2.30.110.10">
    <property type="entry name" value="Electron Transport, Fmn-binding Protein, Chain A"/>
    <property type="match status" value="1"/>
</dbReference>
<accession>A0A543JRF7</accession>
<reference evidence="1 2" key="1">
    <citation type="submission" date="2019-06" db="EMBL/GenBank/DDBJ databases">
        <title>Sequencing the genomes of 1000 actinobacteria strains.</title>
        <authorList>
            <person name="Klenk H.-P."/>
        </authorList>
    </citation>
    <scope>NUCLEOTIDE SEQUENCE [LARGE SCALE GENOMIC DNA]</scope>
    <source>
        <strain evidence="1 2">DSM 45456</strain>
    </source>
</reference>
<gene>
    <name evidence="1" type="ORF">FHX81_7912</name>
</gene>
<dbReference type="InterPro" id="IPR012349">
    <property type="entry name" value="Split_barrel_FMN-bd"/>
</dbReference>
<dbReference type="Pfam" id="PF04299">
    <property type="entry name" value="FMN_bind_2"/>
    <property type="match status" value="1"/>
</dbReference>
<dbReference type="RefSeq" id="WP_211363703.1">
    <property type="nucleotide sequence ID" value="NZ_VFPP01000001.1"/>
</dbReference>
<sequence length="219" mass="24122">MYVPPMYRATHDEWPRAIVRDYPLATLVTNGPRTPLATHLPVVRPPGAPEDGDLVGATLWGHLNRANEHWRALADRPAAVLIFTGPNSYITPATYLTSPAAPTWDFVSVHLHGRVEPLDSREESLDVVKQTAEVFEAAFGDGWAAESSHEYFGRIVGDVGAFRFHVESVDSMFKLSQEKPPEVQARIMASLGEAGRGTALELCRIMRLHGLGRDEVEGT</sequence>
<dbReference type="AlphaFoldDB" id="A0A543JRF7"/>
<dbReference type="PANTHER" id="PTHR35802">
    <property type="entry name" value="PROTEASE SYNTHASE AND SPORULATION PROTEIN PAI 2"/>
    <property type="match status" value="1"/>
</dbReference>
<organism evidence="1 2">
    <name type="scientific">Saccharothrix saharensis</name>
    <dbReference type="NCBI Taxonomy" id="571190"/>
    <lineage>
        <taxon>Bacteria</taxon>
        <taxon>Bacillati</taxon>
        <taxon>Actinomycetota</taxon>
        <taxon>Actinomycetes</taxon>
        <taxon>Pseudonocardiales</taxon>
        <taxon>Pseudonocardiaceae</taxon>
        <taxon>Saccharothrix</taxon>
    </lineage>
</organism>
<comment type="caution">
    <text evidence="1">The sequence shown here is derived from an EMBL/GenBank/DDBJ whole genome shotgun (WGS) entry which is preliminary data.</text>
</comment>
<evidence type="ECO:0000313" key="1">
    <source>
        <dbReference type="EMBL" id="TQM85431.1"/>
    </source>
</evidence>
<proteinExistence type="predicted"/>
<name>A0A543JRF7_9PSEU</name>
<dbReference type="SUPFAM" id="SSF50475">
    <property type="entry name" value="FMN-binding split barrel"/>
    <property type="match status" value="1"/>
</dbReference>
<dbReference type="InterPro" id="IPR007396">
    <property type="entry name" value="TR_PAI2-type"/>
</dbReference>
<dbReference type="PANTHER" id="PTHR35802:SF1">
    <property type="entry name" value="PROTEASE SYNTHASE AND SPORULATION PROTEIN PAI 2"/>
    <property type="match status" value="1"/>
</dbReference>
<dbReference type="PIRSF" id="PIRSF010372">
    <property type="entry name" value="PaiB"/>
    <property type="match status" value="1"/>
</dbReference>
<protein>
    <submittedName>
        <fullName evidence="1">PaiB family negative transcriptional regulator</fullName>
    </submittedName>
</protein>
<keyword evidence="2" id="KW-1185">Reference proteome</keyword>
<dbReference type="EMBL" id="VFPP01000001">
    <property type="protein sequence ID" value="TQM85431.1"/>
    <property type="molecule type" value="Genomic_DNA"/>
</dbReference>